<dbReference type="AlphaFoldDB" id="A0A931E8N6"/>
<dbReference type="GO" id="GO:0016779">
    <property type="term" value="F:nucleotidyltransferase activity"/>
    <property type="evidence" value="ECO:0007669"/>
    <property type="project" value="UniProtKB-ARBA"/>
</dbReference>
<protein>
    <submittedName>
        <fullName evidence="2">Nucleotidyltransferase family protein</fullName>
    </submittedName>
</protein>
<dbReference type="RefSeq" id="WP_196991267.1">
    <property type="nucleotide sequence ID" value="NZ_JADWYR010000002.1"/>
</dbReference>
<sequence>MESFSFKFSKQSFGMISIIVLAAGLSTRMGRQNKLLLPFDGSTIIETTINNIIHAAAGETIVVTGYEAAAVTAVIKHLPVTTVYNGDFEKGMTTSIQKGVMHAGGKAYMICLSDMYAVSTGEYVFMLQRFEEIYQKDKQCICIPVYNGAKGNPVIFSAYYKKAILQHDEMEGCKAIVQVNRQHVYAIPMQTPAILKDVDYPEDYEKIAPAK</sequence>
<organism evidence="2 3">
    <name type="scientific">Panacibacter microcysteis</name>
    <dbReference type="NCBI Taxonomy" id="2793269"/>
    <lineage>
        <taxon>Bacteria</taxon>
        <taxon>Pseudomonadati</taxon>
        <taxon>Bacteroidota</taxon>
        <taxon>Chitinophagia</taxon>
        <taxon>Chitinophagales</taxon>
        <taxon>Chitinophagaceae</taxon>
        <taxon>Panacibacter</taxon>
    </lineage>
</organism>
<evidence type="ECO:0000313" key="2">
    <source>
        <dbReference type="EMBL" id="MBG9377168.1"/>
    </source>
</evidence>
<dbReference type="InterPro" id="IPR025877">
    <property type="entry name" value="MobA-like_NTP_Trfase"/>
</dbReference>
<evidence type="ECO:0000259" key="1">
    <source>
        <dbReference type="Pfam" id="PF12804"/>
    </source>
</evidence>
<proteinExistence type="predicted"/>
<name>A0A931E8N6_9BACT</name>
<dbReference type="Pfam" id="PF12804">
    <property type="entry name" value="NTP_transf_3"/>
    <property type="match status" value="1"/>
</dbReference>
<gene>
    <name evidence="2" type="ORF">I5907_13070</name>
</gene>
<accession>A0A931E8N6</accession>
<dbReference type="CDD" id="cd04182">
    <property type="entry name" value="GT_2_like_f"/>
    <property type="match status" value="1"/>
</dbReference>
<dbReference type="PANTHER" id="PTHR43777">
    <property type="entry name" value="MOLYBDENUM COFACTOR CYTIDYLYLTRANSFERASE"/>
    <property type="match status" value="1"/>
</dbReference>
<comment type="caution">
    <text evidence="2">The sequence shown here is derived from an EMBL/GenBank/DDBJ whole genome shotgun (WGS) entry which is preliminary data.</text>
</comment>
<evidence type="ECO:0000313" key="3">
    <source>
        <dbReference type="Proteomes" id="UP000628448"/>
    </source>
</evidence>
<reference evidence="2" key="1">
    <citation type="submission" date="2020-11" db="EMBL/GenBank/DDBJ databases">
        <title>Bacterial whole genome sequence for Panacibacter sp. DH6.</title>
        <authorList>
            <person name="Le V."/>
            <person name="Ko S."/>
            <person name="Ahn C.-Y."/>
            <person name="Oh H.-M."/>
        </authorList>
    </citation>
    <scope>NUCLEOTIDE SEQUENCE</scope>
    <source>
        <strain evidence="2">DH6</strain>
    </source>
</reference>
<dbReference type="PANTHER" id="PTHR43777:SF1">
    <property type="entry name" value="MOLYBDENUM COFACTOR CYTIDYLYLTRANSFERASE"/>
    <property type="match status" value="1"/>
</dbReference>
<dbReference type="InterPro" id="IPR029044">
    <property type="entry name" value="Nucleotide-diphossugar_trans"/>
</dbReference>
<keyword evidence="3" id="KW-1185">Reference proteome</keyword>
<feature type="domain" description="MobA-like NTP transferase" evidence="1">
    <location>
        <begin position="19"/>
        <end position="178"/>
    </location>
</feature>
<dbReference type="Proteomes" id="UP000628448">
    <property type="component" value="Unassembled WGS sequence"/>
</dbReference>
<dbReference type="SUPFAM" id="SSF53448">
    <property type="entry name" value="Nucleotide-diphospho-sugar transferases"/>
    <property type="match status" value="1"/>
</dbReference>
<dbReference type="EMBL" id="JADWYR010000002">
    <property type="protein sequence ID" value="MBG9377168.1"/>
    <property type="molecule type" value="Genomic_DNA"/>
</dbReference>
<dbReference type="Gene3D" id="3.90.550.10">
    <property type="entry name" value="Spore Coat Polysaccharide Biosynthesis Protein SpsA, Chain A"/>
    <property type="match status" value="1"/>
</dbReference>